<organism evidence="2 3">
    <name type="scientific">Caproicibacter fermentans</name>
    <dbReference type="NCBI Taxonomy" id="2576756"/>
    <lineage>
        <taxon>Bacteria</taxon>
        <taxon>Bacillati</taxon>
        <taxon>Bacillota</taxon>
        <taxon>Clostridia</taxon>
        <taxon>Eubacteriales</taxon>
        <taxon>Acutalibacteraceae</taxon>
        <taxon>Caproicibacter</taxon>
    </lineage>
</organism>
<keyword evidence="3" id="KW-1185">Reference proteome</keyword>
<comment type="caution">
    <text evidence="2">The sequence shown here is derived from an EMBL/GenBank/DDBJ whole genome shotgun (WGS) entry which is preliminary data.</text>
</comment>
<accession>A0A6N8HUP7</accession>
<reference evidence="2 3" key="1">
    <citation type="submission" date="2019-09" db="EMBL/GenBank/DDBJ databases">
        <title>Genome sequence of Clostridium sp. EA1.</title>
        <authorList>
            <person name="Poehlein A."/>
            <person name="Bengelsdorf F.R."/>
            <person name="Daniel R."/>
        </authorList>
    </citation>
    <scope>NUCLEOTIDE SEQUENCE [LARGE SCALE GENOMIC DNA]</scope>
    <source>
        <strain evidence="2 3">EA1</strain>
    </source>
</reference>
<evidence type="ECO:0000256" key="1">
    <source>
        <dbReference type="SAM" id="MobiDB-lite"/>
    </source>
</evidence>
<name>A0A6N8HUP7_9FIRM</name>
<feature type="compositionally biased region" description="Basic and acidic residues" evidence="1">
    <location>
        <begin position="1"/>
        <end position="14"/>
    </location>
</feature>
<feature type="region of interest" description="Disordered" evidence="1">
    <location>
        <begin position="1"/>
        <end position="22"/>
    </location>
</feature>
<protein>
    <submittedName>
        <fullName evidence="2">Uncharacterized protein</fullName>
    </submittedName>
</protein>
<gene>
    <name evidence="2" type="ORF">CAFE_00060</name>
</gene>
<sequence>MPERDFPTLKEASKIKAPQRKKMKGRVKYEKKPIYRSYQFVPDLLYPTAIQQPPAGAAQDTAPQAKQEILFPQQAQRITVLPQPQQALEINFEIQPQYNDLSQFLKSETNVPFFVIDLNKSIAKSDDGKNSIIIVTYGNENSEIEAAIFLRKVMSENNYVTSSDLLSELDSCTCAFIPHPPALFYSDKAFIDRTAKHEMGHSNQPKQLGEAEFDEVYKLNRSQVFLMDLHNILLTENSYLKDLLPDDEDLWKEYLRITCDNGIKYVRLTYKKQLEFRSDTKSRYGKFKELFKKMPEKISPLFKGIFEGMSRTLAEISELEEQHKIKSVEIFQNRKWVQLPSSQTTAVVLEYMLTFINDTIKSIRTNAKDEQNNEFVRQFIADFEKLNLS</sequence>
<dbReference type="AlphaFoldDB" id="A0A6N8HUP7"/>
<evidence type="ECO:0000313" key="2">
    <source>
        <dbReference type="EMBL" id="MVB09358.1"/>
    </source>
</evidence>
<dbReference type="Proteomes" id="UP000469440">
    <property type="component" value="Unassembled WGS sequence"/>
</dbReference>
<dbReference type="EMBL" id="VWXL01000002">
    <property type="protein sequence ID" value="MVB09358.1"/>
    <property type="molecule type" value="Genomic_DNA"/>
</dbReference>
<evidence type="ECO:0000313" key="3">
    <source>
        <dbReference type="Proteomes" id="UP000469440"/>
    </source>
</evidence>
<proteinExistence type="predicted"/>
<dbReference type="RefSeq" id="WP_156989425.1">
    <property type="nucleotide sequence ID" value="NZ_VWXL01000002.1"/>
</dbReference>